<dbReference type="GO" id="GO:0000981">
    <property type="term" value="F:DNA-binding transcription factor activity, RNA polymerase II-specific"/>
    <property type="evidence" value="ECO:0007669"/>
    <property type="project" value="InterPro"/>
</dbReference>
<dbReference type="GO" id="GO:0005634">
    <property type="term" value="C:nucleus"/>
    <property type="evidence" value="ECO:0007669"/>
    <property type="project" value="UniProtKB-SubCell"/>
</dbReference>
<dbReference type="PANTHER" id="PTHR37534:SF20">
    <property type="entry name" value="PRO1A C6 ZINK-FINGER PROTEIN"/>
    <property type="match status" value="1"/>
</dbReference>
<dbReference type="GeneID" id="30212790"/>
<dbReference type="PROSITE" id="PS00463">
    <property type="entry name" value="ZN2_CY6_FUNGAL_1"/>
    <property type="match status" value="1"/>
</dbReference>
<dbReference type="InterPro" id="IPR036864">
    <property type="entry name" value="Zn2-C6_fun-type_DNA-bd_sf"/>
</dbReference>
<sequence>MTGPEPTTQGQSQARRPITRSRDGCLTCRKRKIKCDLGKPECERCIKYSVKCIYFKKPATSSKRALRPAPASSSRRTPNERSVEANEDRSSSESPSSFPLMPAPVPDIQQSTSVMSSTTTSAPHNPPKFVGWQTALEALGPVDRLLAVCRNTRMASFFLQPSTPPSFLQAFFPSFEDLQCFHHCVTYSFSIIVVTEDHNPWVERVAPLFMTSGQDDGRSSGAALKMSMLYMGAVHLSYLQGRDGNSTASMNTRTLALGYRKDCLRLLRLLSGKQPPTCDAAFLSACALTLTADLLGANPRWRELMRIVKGAIEGNGGMDMIICFSAYVDPAIKCAVESLVNLSMLATFSAGIDNCILSSGLKDEIGRPIWWTMLVEAETIQSGLTRFEELCGISRSLVSLYATLSSFLITIEDSSQIDPTRADQIESDWNLWLITEGAVEMDERVKAGSMAFWQAGKISILRKIRKASRSDDSVQTAAMAILEICASVGDKVEYMNWPMIIACSTFTDPISRDTARAQLKLFVSQCCYEIEVIQMVCEEMWSRMDEGEDEQACGWVEILLESGLPVLLG</sequence>
<dbReference type="Pfam" id="PF11951">
    <property type="entry name" value="Fungal_trans_2"/>
    <property type="match status" value="1"/>
</dbReference>
<protein>
    <recommendedName>
        <fullName evidence="4">Zn(2)-C6 fungal-type domain-containing protein</fullName>
    </recommendedName>
</protein>
<reference evidence="5" key="1">
    <citation type="submission" date="2013-07" db="EMBL/GenBank/DDBJ databases">
        <authorList>
            <consortium name="The Broad Institute Genome Sequencing Platform"/>
            <person name="Cuomo C."/>
            <person name="Litvintseva A."/>
            <person name="Chen Y."/>
            <person name="Heitman J."/>
            <person name="Sun S."/>
            <person name="Springer D."/>
            <person name="Dromer F."/>
            <person name="Young S.K."/>
            <person name="Zeng Q."/>
            <person name="Gargeya S."/>
            <person name="Fitzgerald M."/>
            <person name="Abouelleil A."/>
            <person name="Alvarado L."/>
            <person name="Berlin A.M."/>
            <person name="Chapman S.B."/>
            <person name="Dewar J."/>
            <person name="Goldberg J."/>
            <person name="Griggs A."/>
            <person name="Gujja S."/>
            <person name="Hansen M."/>
            <person name="Howarth C."/>
            <person name="Imamovic A."/>
            <person name="Larimer J."/>
            <person name="McCowan C."/>
            <person name="Murphy C."/>
            <person name="Pearson M."/>
            <person name="Priest M."/>
            <person name="Roberts A."/>
            <person name="Saif S."/>
            <person name="Shea T."/>
            <person name="Sykes S."/>
            <person name="Wortman J."/>
            <person name="Nusbaum C."/>
            <person name="Birren B."/>
        </authorList>
    </citation>
    <scope>NUCLEOTIDE SEQUENCE</scope>
    <source>
        <strain evidence="5">CBS 10118</strain>
    </source>
</reference>
<feature type="compositionally biased region" description="Basic and acidic residues" evidence="3">
    <location>
        <begin position="77"/>
        <end position="91"/>
    </location>
</feature>
<feature type="region of interest" description="Disordered" evidence="3">
    <location>
        <begin position="1"/>
        <end position="23"/>
    </location>
</feature>
<dbReference type="InterPro" id="IPR001138">
    <property type="entry name" value="Zn2Cys6_DnaBD"/>
</dbReference>
<dbReference type="PROSITE" id="PS50048">
    <property type="entry name" value="ZN2_CY6_FUNGAL_2"/>
    <property type="match status" value="1"/>
</dbReference>
<dbReference type="EMBL" id="CP144543">
    <property type="protein sequence ID" value="WVW83086.1"/>
    <property type="molecule type" value="Genomic_DNA"/>
</dbReference>
<reference evidence="5" key="2">
    <citation type="submission" date="2024-02" db="EMBL/GenBank/DDBJ databases">
        <title>Comparative genomics of Cryptococcus and Kwoniella reveals pathogenesis evolution and contrasting modes of karyotype evolution via chromosome fusion or intercentromeric recombination.</title>
        <authorList>
            <person name="Coelho M.A."/>
            <person name="David-Palma M."/>
            <person name="Shea T."/>
            <person name="Bowers K."/>
            <person name="McGinley-Smith S."/>
            <person name="Mohammad A.W."/>
            <person name="Gnirke A."/>
            <person name="Yurkov A.M."/>
            <person name="Nowrousian M."/>
            <person name="Sun S."/>
            <person name="Cuomo C.A."/>
            <person name="Heitman J."/>
        </authorList>
    </citation>
    <scope>NUCLEOTIDE SEQUENCE</scope>
    <source>
        <strain evidence="5">CBS 10118</strain>
    </source>
</reference>
<keyword evidence="2" id="KW-0539">Nucleus</keyword>
<dbReference type="Proteomes" id="UP000092730">
    <property type="component" value="Chromosome 3"/>
</dbReference>
<evidence type="ECO:0000256" key="3">
    <source>
        <dbReference type="SAM" id="MobiDB-lite"/>
    </source>
</evidence>
<evidence type="ECO:0000313" key="6">
    <source>
        <dbReference type="Proteomes" id="UP000092730"/>
    </source>
</evidence>
<keyword evidence="6" id="KW-1185">Reference proteome</keyword>
<dbReference type="SUPFAM" id="SSF57701">
    <property type="entry name" value="Zn2/Cys6 DNA-binding domain"/>
    <property type="match status" value="1"/>
</dbReference>
<dbReference type="Pfam" id="PF00172">
    <property type="entry name" value="Zn_clus"/>
    <property type="match status" value="1"/>
</dbReference>
<dbReference type="RefSeq" id="XP_065726082.1">
    <property type="nucleotide sequence ID" value="XM_065870010.1"/>
</dbReference>
<feature type="compositionally biased region" description="Polar residues" evidence="3">
    <location>
        <begin position="1"/>
        <end position="14"/>
    </location>
</feature>
<dbReference type="KEGG" id="kbi:30212790"/>
<evidence type="ECO:0000259" key="4">
    <source>
        <dbReference type="PROSITE" id="PS50048"/>
    </source>
</evidence>
<gene>
    <name evidence="5" type="ORF">I302_105104</name>
</gene>
<evidence type="ECO:0000313" key="5">
    <source>
        <dbReference type="EMBL" id="WVW83086.1"/>
    </source>
</evidence>
<evidence type="ECO:0000256" key="1">
    <source>
        <dbReference type="ARBA" id="ARBA00004123"/>
    </source>
</evidence>
<feature type="compositionally biased region" description="Low complexity" evidence="3">
    <location>
        <begin position="111"/>
        <end position="121"/>
    </location>
</feature>
<accession>A0AAJ8K8C5</accession>
<organism evidence="5 6">
    <name type="scientific">Kwoniella bestiolae CBS 10118</name>
    <dbReference type="NCBI Taxonomy" id="1296100"/>
    <lineage>
        <taxon>Eukaryota</taxon>
        <taxon>Fungi</taxon>
        <taxon>Dikarya</taxon>
        <taxon>Basidiomycota</taxon>
        <taxon>Agaricomycotina</taxon>
        <taxon>Tremellomycetes</taxon>
        <taxon>Tremellales</taxon>
        <taxon>Cryptococcaceae</taxon>
        <taxon>Kwoniella</taxon>
    </lineage>
</organism>
<proteinExistence type="predicted"/>
<evidence type="ECO:0000256" key="2">
    <source>
        <dbReference type="ARBA" id="ARBA00023242"/>
    </source>
</evidence>
<comment type="subcellular location">
    <subcellularLocation>
        <location evidence="1">Nucleus</location>
    </subcellularLocation>
</comment>
<feature type="region of interest" description="Disordered" evidence="3">
    <location>
        <begin position="60"/>
        <end position="125"/>
    </location>
</feature>
<feature type="domain" description="Zn(2)-C6 fungal-type" evidence="4">
    <location>
        <begin position="24"/>
        <end position="54"/>
    </location>
</feature>
<dbReference type="SMART" id="SM00066">
    <property type="entry name" value="GAL4"/>
    <property type="match status" value="1"/>
</dbReference>
<dbReference type="AlphaFoldDB" id="A0AAJ8K8C5"/>
<dbReference type="CDD" id="cd00067">
    <property type="entry name" value="GAL4"/>
    <property type="match status" value="1"/>
</dbReference>
<name>A0AAJ8K8C5_9TREE</name>
<dbReference type="Gene3D" id="4.10.240.10">
    <property type="entry name" value="Zn(2)-C6 fungal-type DNA-binding domain"/>
    <property type="match status" value="1"/>
</dbReference>
<dbReference type="GO" id="GO:0008270">
    <property type="term" value="F:zinc ion binding"/>
    <property type="evidence" value="ECO:0007669"/>
    <property type="project" value="InterPro"/>
</dbReference>
<dbReference type="PANTHER" id="PTHR37534">
    <property type="entry name" value="TRANSCRIPTIONAL ACTIVATOR PROTEIN UGA3"/>
    <property type="match status" value="1"/>
</dbReference>
<dbReference type="InterPro" id="IPR021858">
    <property type="entry name" value="Fun_TF"/>
</dbReference>